<organism evidence="1 2">
    <name type="scientific">Dryococelus australis</name>
    <dbReference type="NCBI Taxonomy" id="614101"/>
    <lineage>
        <taxon>Eukaryota</taxon>
        <taxon>Metazoa</taxon>
        <taxon>Ecdysozoa</taxon>
        <taxon>Arthropoda</taxon>
        <taxon>Hexapoda</taxon>
        <taxon>Insecta</taxon>
        <taxon>Pterygota</taxon>
        <taxon>Neoptera</taxon>
        <taxon>Polyneoptera</taxon>
        <taxon>Phasmatodea</taxon>
        <taxon>Verophasmatodea</taxon>
        <taxon>Anareolatae</taxon>
        <taxon>Phasmatidae</taxon>
        <taxon>Eurycanthinae</taxon>
        <taxon>Dryococelus</taxon>
    </lineage>
</organism>
<dbReference type="EMBL" id="JARBHB010000003">
    <property type="protein sequence ID" value="KAJ8890139.1"/>
    <property type="molecule type" value="Genomic_DNA"/>
</dbReference>
<keyword evidence="2" id="KW-1185">Reference proteome</keyword>
<evidence type="ECO:0000313" key="1">
    <source>
        <dbReference type="EMBL" id="KAJ8890139.1"/>
    </source>
</evidence>
<evidence type="ECO:0000313" key="2">
    <source>
        <dbReference type="Proteomes" id="UP001159363"/>
    </source>
</evidence>
<accession>A0ABQ9I1F7</accession>
<gene>
    <name evidence="1" type="ORF">PR048_009646</name>
</gene>
<sequence>MQYIHDFLVIENLKTDFINGCDFIRQHQLIPDLYTKITENIIFFLHTIQQMQNLELEEDKLPFHNINPTLHPAKKEQIKILLETYKDRFT</sequence>
<dbReference type="Proteomes" id="UP001159363">
    <property type="component" value="Chromosome 3"/>
</dbReference>
<name>A0ABQ9I1F7_9NEOP</name>
<protein>
    <submittedName>
        <fullName evidence="1">Uncharacterized protein</fullName>
    </submittedName>
</protein>
<reference evidence="1 2" key="1">
    <citation type="submission" date="2023-02" db="EMBL/GenBank/DDBJ databases">
        <title>LHISI_Scaffold_Assembly.</title>
        <authorList>
            <person name="Stuart O.P."/>
            <person name="Cleave R."/>
            <person name="Magrath M.J.L."/>
            <person name="Mikheyev A.S."/>
        </authorList>
    </citation>
    <scope>NUCLEOTIDE SEQUENCE [LARGE SCALE GENOMIC DNA]</scope>
    <source>
        <strain evidence="1">Daus_M_001</strain>
        <tissue evidence="1">Leg muscle</tissue>
    </source>
</reference>
<proteinExistence type="predicted"/>
<comment type="caution">
    <text evidence="1">The sequence shown here is derived from an EMBL/GenBank/DDBJ whole genome shotgun (WGS) entry which is preliminary data.</text>
</comment>